<dbReference type="EMBL" id="CM031819">
    <property type="protein sequence ID" value="KAG6636833.1"/>
    <property type="molecule type" value="Genomic_DNA"/>
</dbReference>
<organism evidence="5 6">
    <name type="scientific">Carya illinoinensis</name>
    <name type="common">Pecan</name>
    <dbReference type="NCBI Taxonomy" id="32201"/>
    <lineage>
        <taxon>Eukaryota</taxon>
        <taxon>Viridiplantae</taxon>
        <taxon>Streptophyta</taxon>
        <taxon>Embryophyta</taxon>
        <taxon>Tracheophyta</taxon>
        <taxon>Spermatophyta</taxon>
        <taxon>Magnoliopsida</taxon>
        <taxon>eudicotyledons</taxon>
        <taxon>Gunneridae</taxon>
        <taxon>Pentapetalae</taxon>
        <taxon>rosids</taxon>
        <taxon>fabids</taxon>
        <taxon>Fagales</taxon>
        <taxon>Juglandaceae</taxon>
        <taxon>Carya</taxon>
    </lineage>
</organism>
<feature type="domain" description="Remorin C-terminal" evidence="4">
    <location>
        <begin position="152"/>
        <end position="250"/>
    </location>
</feature>
<dbReference type="PANTHER" id="PTHR31775:SF5">
    <property type="entry name" value="REMORIN 1.4"/>
    <property type="match status" value="1"/>
</dbReference>
<accession>A0A8T1P639</accession>
<comment type="caution">
    <text evidence="5">The sequence shown here is derived from an EMBL/GenBank/DDBJ whole genome shotgun (WGS) entry which is preliminary data.</text>
</comment>
<feature type="coiled-coil region" evidence="2">
    <location>
        <begin position="198"/>
        <end position="229"/>
    </location>
</feature>
<name>A0A8T1P639_CARIL</name>
<evidence type="ECO:0000313" key="6">
    <source>
        <dbReference type="Proteomes" id="UP000811609"/>
    </source>
</evidence>
<comment type="similarity">
    <text evidence="1">Belongs to the remorin family.</text>
</comment>
<keyword evidence="6" id="KW-1185">Reference proteome</keyword>
<evidence type="ECO:0000256" key="2">
    <source>
        <dbReference type="SAM" id="Coils"/>
    </source>
</evidence>
<dbReference type="PANTHER" id="PTHR31775">
    <property type="entry name" value="OS02G0117200 PROTEIN"/>
    <property type="match status" value="1"/>
</dbReference>
<dbReference type="AlphaFoldDB" id="A0A8T1P639"/>
<gene>
    <name evidence="5" type="ORF">CIPAW_11G138300</name>
</gene>
<evidence type="ECO:0000259" key="4">
    <source>
        <dbReference type="Pfam" id="PF03763"/>
    </source>
</evidence>
<dbReference type="Pfam" id="PF03763">
    <property type="entry name" value="Remorin_C"/>
    <property type="match status" value="1"/>
</dbReference>
<feature type="region of interest" description="Disordered" evidence="3">
    <location>
        <begin position="57"/>
        <end position="79"/>
    </location>
</feature>
<keyword evidence="2" id="KW-0175">Coiled coil</keyword>
<dbReference type="InterPro" id="IPR005516">
    <property type="entry name" value="Remorin_C"/>
</dbReference>
<proteinExistence type="inferred from homology"/>
<evidence type="ECO:0000256" key="1">
    <source>
        <dbReference type="ARBA" id="ARBA00005711"/>
    </source>
</evidence>
<dbReference type="Proteomes" id="UP000811609">
    <property type="component" value="Chromosome 11"/>
</dbReference>
<sequence>MARPRDKNNFADIGVNGGNYVPIFPPTGRWNAVEEAKDHIGKENSQQLASQLSAIGEPFQGDGDFIPKAPPSEGTGHDEETQNLITLEKRKQPGVPQPAMAGDSDYKLKATPPEGGNGHEEIHYVAADAIARRNSMGSTDRGVALAQINLEKRVALSKAWEKSERKKTQNRASKKLSTLESWAHSKKAVVEAEIKKIQEKYGAELKNKIAEIERVKEEKRALVEASQKEEFIKLEQMAEKFRATGHKPKKLLRSFSCLNFCEKY</sequence>
<protein>
    <recommendedName>
        <fullName evidence="4">Remorin C-terminal domain-containing protein</fullName>
    </recommendedName>
</protein>
<evidence type="ECO:0000256" key="3">
    <source>
        <dbReference type="SAM" id="MobiDB-lite"/>
    </source>
</evidence>
<evidence type="ECO:0000313" key="5">
    <source>
        <dbReference type="EMBL" id="KAG6636833.1"/>
    </source>
</evidence>
<reference evidence="5" key="1">
    <citation type="submission" date="2020-12" db="EMBL/GenBank/DDBJ databases">
        <title>WGS assembly of Carya illinoinensis cv. Pawnee.</title>
        <authorList>
            <person name="Platts A."/>
            <person name="Shu S."/>
            <person name="Wright S."/>
            <person name="Barry K."/>
            <person name="Edger P."/>
            <person name="Pires J.C."/>
            <person name="Schmutz J."/>
        </authorList>
    </citation>
    <scope>NUCLEOTIDE SEQUENCE</scope>
    <source>
        <tissue evidence="5">Leaf</tissue>
    </source>
</reference>